<comment type="similarity">
    <text evidence="1">Belongs to the FAM154 family.</text>
</comment>
<organism evidence="4 5">
    <name type="scientific">Saccoglossus kowalevskii</name>
    <name type="common">Acorn worm</name>
    <dbReference type="NCBI Taxonomy" id="10224"/>
    <lineage>
        <taxon>Eukaryota</taxon>
        <taxon>Metazoa</taxon>
        <taxon>Hemichordata</taxon>
        <taxon>Enteropneusta</taxon>
        <taxon>Harrimaniidae</taxon>
        <taxon>Saccoglossus</taxon>
    </lineage>
</organism>
<keyword evidence="2" id="KW-0735">Signal-anchor</keyword>
<feature type="compositionally biased region" description="Basic residues" evidence="3">
    <location>
        <begin position="1051"/>
        <end position="1062"/>
    </location>
</feature>
<comment type="subcellular location">
    <subcellularLocation>
        <location evidence="2">Golgi apparatus</location>
        <location evidence="2">Golgi stack membrane</location>
        <topology evidence="2">Single-pass type II membrane protein</topology>
    </subcellularLocation>
</comment>
<feature type="region of interest" description="Disordered" evidence="3">
    <location>
        <begin position="1023"/>
        <end position="1156"/>
    </location>
</feature>
<gene>
    <name evidence="5" type="primary">LOC102806380</name>
</gene>
<evidence type="ECO:0000256" key="1">
    <source>
        <dbReference type="ARBA" id="ARBA00008738"/>
    </source>
</evidence>
<keyword evidence="2" id="KW-0808">Transferase</keyword>
<keyword evidence="2" id="KW-0812">Transmembrane</keyword>
<feature type="compositionally biased region" description="Polar residues" evidence="3">
    <location>
        <begin position="1127"/>
        <end position="1137"/>
    </location>
</feature>
<keyword evidence="2" id="KW-0472">Membrane</keyword>
<evidence type="ECO:0000256" key="2">
    <source>
        <dbReference type="RuleBase" id="RU364016"/>
    </source>
</evidence>
<dbReference type="Pfam" id="PF05679">
    <property type="entry name" value="CHGN"/>
    <property type="match status" value="1"/>
</dbReference>
<feature type="region of interest" description="Disordered" evidence="3">
    <location>
        <begin position="915"/>
        <end position="934"/>
    </location>
</feature>
<proteinExistence type="inferred from homology"/>
<keyword evidence="4" id="KW-1185">Reference proteome</keyword>
<dbReference type="Proteomes" id="UP000694865">
    <property type="component" value="Unplaced"/>
</dbReference>
<feature type="compositionally biased region" description="Polar residues" evidence="3">
    <location>
        <begin position="1105"/>
        <end position="1120"/>
    </location>
</feature>
<dbReference type="Gene3D" id="3.90.550.50">
    <property type="match status" value="1"/>
</dbReference>
<dbReference type="GeneID" id="102806380"/>
<sequence>MFTIKKRPVLPFIGGFCIGILISGSLLLFVSPRSRRNRPPVNIHQGGSELVARGVLNKNRNLKHDLSPQADSYRSHQRSRQWLNIDNQLADTRRLKSVPRFAHEELSLRKLLYIGMFMPSEAIDDWVPTIEKTWAQHTKHYDIFVSSHADIHGELQLVQLTDIKDAVSNGTKLFSMLKYMCHHYIDEYNWFVILPNHNTYIRYNAMETLFKQLNNSQILYIGPKHNNKPYCNTGAGVVLSRKALQQICPYLDECAGKDKIMKFDEVFGKCMTKYAEVNCTEAKQFQKLFDNLNEQEDVNGNLMDQSFLNNLLSMYPVRQRKDMYRLHLYYRNRTLQTVQKDLLSLISVVNNMDTLQQSFLSVVKETKDRLVYGLSKNKYVTLWKIVGDHIRLSSYKIDAKNHEARTVIEEAVKSLPDDIHWNKMTVTIYRKENIGDSLEYIVSIHGDGIYTITVKQPIDQLIALSAKTMPNVRLNIIVPLQEYDANFQQFMMNLEKSCLQNYQSCNISLLAVIFHEPQQSNLLGAKDLISLYQHKYPATNLRYIEVHGKTYSQTEALKIALSEFNFNSLLAILNTNTIFNSDFLDRCRLATIQHIQAYIPIPFQYFYGNSYYKSSSFNNSFGFWNYQNKDTLCVYRSDLHISAELKTFTGNSYMEKFSIPYSVRIFRVSDDGLALNDDCLLPSLSQKTNADSRRPRRRRFHAITEYNTMYKSYPLSKNESFKPTGCLTTEGGIMNGTTTHRDDFKTYKIDKPTPIYRNDQIETNIGDMDLRTSYDSEYSVKQIDPNRFVRQNERKPLVSPAKFSGDPTYKADYRKWEVGRREVFKAPDEYKPSKDPLENTTTFRRDFQAKKTTPVKSMKPEQKVDQSDEPIDTNTSHRLDYVVHPIPPKHVREKPQYTRNTVQMDAMTTSKHDYTEKKANKMGSCRPSQEPMKSEDPFIDATTNKSDYQKWHVTLPKLHQAEVYQQPVGEMDTLTTSKRDFPPRRVDRVVAKKPSSDNKMMVGAFYDQTNYKEDFRNWEGHSREIGVDPSRKPYEQPTELFGGETNYQTNYKKKQAKPRHNFAPKQTLKEEEEFHGETSYNEEYSQKKLKSSDRSKKKLRPDHQIMQSSSTLPKIESMTTSKRDYTSKQITKQSSFKPSHEPLHSGEPFDGQTTNKSDYTQHVVRLPKLHEAEVYSKPEGTMEMETTFSRDFPPRKLEKIVMAKPPTRAKTDVGVFDSTTNYSNDFQKYESHQPVKATNPSRKPYTEPEEPFAKSSSYQREYDRKPISVRKAIVPKANELTNTNDTFDTNTLYKNEFIHRKSQKRTSMKPLGYGGFVMEYGENEVESSILPDTPNATTPPVPAQVVVA</sequence>
<dbReference type="PANTHER" id="PTHR31516:SF17">
    <property type="entry name" value="STABILIZER OF AXONEMAL MICROTUBULES 2"/>
    <property type="match status" value="1"/>
</dbReference>
<dbReference type="Pfam" id="PF05217">
    <property type="entry name" value="SAXO1-2"/>
    <property type="match status" value="1"/>
</dbReference>
<name>A0ABM0MTH9_SACKO</name>
<evidence type="ECO:0000256" key="3">
    <source>
        <dbReference type="SAM" id="MobiDB-lite"/>
    </source>
</evidence>
<feature type="compositionally biased region" description="Basic and acidic residues" evidence="3">
    <location>
        <begin position="1023"/>
        <end position="1034"/>
    </location>
</feature>
<dbReference type="InterPro" id="IPR008428">
    <property type="entry name" value="Chond_GalNAc"/>
</dbReference>
<feature type="compositionally biased region" description="Basic and acidic residues" evidence="3">
    <location>
        <begin position="829"/>
        <end position="849"/>
    </location>
</feature>
<dbReference type="RefSeq" id="XP_006823320.1">
    <property type="nucleotide sequence ID" value="XM_006823257.1"/>
</dbReference>
<dbReference type="PANTHER" id="PTHR31516">
    <property type="entry name" value="STABILIZER OF AXONEMAL MICROTUBULES 2"/>
    <property type="match status" value="1"/>
</dbReference>
<keyword evidence="2" id="KW-0333">Golgi apparatus</keyword>
<comment type="similarity">
    <text evidence="2">Belongs to the chondroitin N-acetylgalactosaminyltransferase family.</text>
</comment>
<feature type="region of interest" description="Disordered" evidence="3">
    <location>
        <begin position="1225"/>
        <end position="1261"/>
    </location>
</feature>
<reference evidence="5" key="1">
    <citation type="submission" date="2025-08" db="UniProtKB">
        <authorList>
            <consortium name="RefSeq"/>
        </authorList>
    </citation>
    <scope>IDENTIFICATION</scope>
    <source>
        <tissue evidence="5">Testes</tissue>
    </source>
</reference>
<accession>A0ABM0MTH9</accession>
<evidence type="ECO:0000313" key="5">
    <source>
        <dbReference type="RefSeq" id="XP_006823320.1"/>
    </source>
</evidence>
<dbReference type="EC" id="2.4.1.-" evidence="2"/>
<evidence type="ECO:0000313" key="4">
    <source>
        <dbReference type="Proteomes" id="UP000694865"/>
    </source>
</evidence>
<feature type="region of interest" description="Disordered" evidence="3">
    <location>
        <begin position="1328"/>
        <end position="1348"/>
    </location>
</feature>
<feature type="compositionally biased region" description="Basic and acidic residues" evidence="3">
    <location>
        <begin position="1084"/>
        <end position="1094"/>
    </location>
</feature>
<feature type="region of interest" description="Disordered" evidence="3">
    <location>
        <begin position="829"/>
        <end position="873"/>
    </location>
</feature>
<feature type="transmembrane region" description="Helical" evidence="2">
    <location>
        <begin position="12"/>
        <end position="30"/>
    </location>
</feature>
<keyword evidence="2" id="KW-1133">Transmembrane helix</keyword>
<dbReference type="InterPro" id="IPR033336">
    <property type="entry name" value="SAXO1/2"/>
</dbReference>
<protein>
    <recommendedName>
        <fullName evidence="2">Hexosyltransferase</fullName>
        <ecNumber evidence="2">2.4.1.-</ecNumber>
    </recommendedName>
</protein>